<dbReference type="InterPro" id="IPR010089">
    <property type="entry name" value="Flavoprotein_WrbA-like"/>
</dbReference>
<dbReference type="PANTHER" id="PTHR30546">
    <property type="entry name" value="FLAVODOXIN-RELATED PROTEIN WRBA-RELATED"/>
    <property type="match status" value="1"/>
</dbReference>
<comment type="similarity">
    <text evidence="1">Belongs to the WrbA family.</text>
</comment>
<feature type="compositionally biased region" description="Gly residues" evidence="2">
    <location>
        <begin position="160"/>
        <end position="179"/>
    </location>
</feature>
<feature type="domain" description="Flavodoxin-like" evidence="3">
    <location>
        <begin position="5"/>
        <end position="199"/>
    </location>
</feature>
<dbReference type="EMBL" id="CADCTX010000148">
    <property type="protein sequence ID" value="CAA9303477.1"/>
    <property type="molecule type" value="Genomic_DNA"/>
</dbReference>
<organism evidence="4">
    <name type="scientific">uncultured Gemmatimonadaceae bacterium</name>
    <dbReference type="NCBI Taxonomy" id="246130"/>
    <lineage>
        <taxon>Bacteria</taxon>
        <taxon>Pseudomonadati</taxon>
        <taxon>Gemmatimonadota</taxon>
        <taxon>Gemmatimonadia</taxon>
        <taxon>Gemmatimonadales</taxon>
        <taxon>Gemmatimonadaceae</taxon>
        <taxon>environmental samples</taxon>
    </lineage>
</organism>
<dbReference type="GO" id="GO:0016020">
    <property type="term" value="C:membrane"/>
    <property type="evidence" value="ECO:0007669"/>
    <property type="project" value="TreeGrafter"/>
</dbReference>
<gene>
    <name evidence="4" type="ORF">AVDCRST_MAG40-517</name>
</gene>
<proteinExistence type="inferred from homology"/>
<keyword evidence="4" id="KW-0560">Oxidoreductase</keyword>
<dbReference type="SUPFAM" id="SSF52218">
    <property type="entry name" value="Flavoproteins"/>
    <property type="match status" value="1"/>
</dbReference>
<feature type="region of interest" description="Disordered" evidence="2">
    <location>
        <begin position="158"/>
        <end position="193"/>
    </location>
</feature>
<dbReference type="GO" id="GO:0010181">
    <property type="term" value="F:FMN binding"/>
    <property type="evidence" value="ECO:0007669"/>
    <property type="project" value="InterPro"/>
</dbReference>
<reference evidence="4" key="1">
    <citation type="submission" date="2020-02" db="EMBL/GenBank/DDBJ databases">
        <authorList>
            <person name="Meier V. D."/>
        </authorList>
    </citation>
    <scope>NUCLEOTIDE SEQUENCE</scope>
    <source>
        <strain evidence="4">AVDCRST_MAG40</strain>
    </source>
</reference>
<sequence length="233" mass="24702">MPANLLVTYYSTFGHVHALGQAVAEGARTVSGTDVRVRRIPEIEAARQAMSSIPFYVQIQQQMSSIPEVSLDDLRWADGIAWGTPTRYGNMAAQVKQFLDTTGALWQAGELEDKPAGVFVSTANVGGGQESTIITTMVALLHHGMILVGSPYGQNPGISGVEGRGGSPYGPGVIAGGDGSRQPNETELQTGRALGVRLARAAALLRELRRKQPHGQQPDQPVYTEGAPEGGKQ</sequence>
<evidence type="ECO:0000256" key="2">
    <source>
        <dbReference type="SAM" id="MobiDB-lite"/>
    </source>
</evidence>
<evidence type="ECO:0000259" key="3">
    <source>
        <dbReference type="PROSITE" id="PS50902"/>
    </source>
</evidence>
<protein>
    <submittedName>
        <fullName evidence="4">NAD(P)H dehydrogenase (Quinone), Type IV</fullName>
        <ecNumber evidence="4">1.6.5.2</ecNumber>
    </submittedName>
</protein>
<dbReference type="Pfam" id="PF03358">
    <property type="entry name" value="FMN_red"/>
    <property type="match status" value="1"/>
</dbReference>
<dbReference type="PANTHER" id="PTHR30546:SF23">
    <property type="entry name" value="FLAVOPROTEIN-LIKE PROTEIN YCP4-RELATED"/>
    <property type="match status" value="1"/>
</dbReference>
<dbReference type="InterPro" id="IPR008254">
    <property type="entry name" value="Flavodoxin/NO_synth"/>
</dbReference>
<evidence type="ECO:0000313" key="4">
    <source>
        <dbReference type="EMBL" id="CAA9303477.1"/>
    </source>
</evidence>
<name>A0A6J4KE67_9BACT</name>
<dbReference type="InterPro" id="IPR005025">
    <property type="entry name" value="FMN_Rdtase-like_dom"/>
</dbReference>
<dbReference type="EC" id="1.6.5.2" evidence="4"/>
<dbReference type="InterPro" id="IPR029039">
    <property type="entry name" value="Flavoprotein-like_sf"/>
</dbReference>
<accession>A0A6J4KE67</accession>
<dbReference type="PROSITE" id="PS50902">
    <property type="entry name" value="FLAVODOXIN_LIKE"/>
    <property type="match status" value="1"/>
</dbReference>
<dbReference type="FunFam" id="3.40.50.360:FF:000001">
    <property type="entry name" value="NAD(P)H dehydrogenase (Quinone) FQR1-like"/>
    <property type="match status" value="1"/>
</dbReference>
<dbReference type="AlphaFoldDB" id="A0A6J4KE67"/>
<feature type="region of interest" description="Disordered" evidence="2">
    <location>
        <begin position="206"/>
        <end position="233"/>
    </location>
</feature>
<dbReference type="GO" id="GO:0003955">
    <property type="term" value="F:NAD(P)H dehydrogenase (quinone) activity"/>
    <property type="evidence" value="ECO:0007669"/>
    <property type="project" value="UniProtKB-EC"/>
</dbReference>
<dbReference type="Gene3D" id="3.40.50.360">
    <property type="match status" value="1"/>
</dbReference>
<evidence type="ECO:0000256" key="1">
    <source>
        <dbReference type="ARBA" id="ARBA00006961"/>
    </source>
</evidence>
<dbReference type="NCBIfam" id="TIGR01755">
    <property type="entry name" value="flav_wrbA"/>
    <property type="match status" value="1"/>
</dbReference>
<dbReference type="NCBIfam" id="NF002999">
    <property type="entry name" value="PRK03767.1"/>
    <property type="match status" value="1"/>
</dbReference>